<feature type="non-terminal residue" evidence="2">
    <location>
        <position position="116"/>
    </location>
</feature>
<reference evidence="2 3" key="1">
    <citation type="submission" date="2024-05" db="EMBL/GenBank/DDBJ databases">
        <title>Genome sequencing and assembly of Indian major carp, Cirrhinus mrigala (Hamilton, 1822).</title>
        <authorList>
            <person name="Mohindra V."/>
            <person name="Chowdhury L.M."/>
            <person name="Lal K."/>
            <person name="Jena J.K."/>
        </authorList>
    </citation>
    <scope>NUCLEOTIDE SEQUENCE [LARGE SCALE GENOMIC DNA]</scope>
    <source>
        <strain evidence="2">CM1030</strain>
        <tissue evidence="2">Blood</tissue>
    </source>
</reference>
<dbReference type="AlphaFoldDB" id="A0ABD0Q8X1"/>
<protein>
    <submittedName>
        <fullName evidence="2">Uncharacterized protein</fullName>
    </submittedName>
</protein>
<comment type="caution">
    <text evidence="2">The sequence shown here is derived from an EMBL/GenBank/DDBJ whole genome shotgun (WGS) entry which is preliminary data.</text>
</comment>
<name>A0ABD0Q8X1_CIRMR</name>
<evidence type="ECO:0000256" key="1">
    <source>
        <dbReference type="SAM" id="MobiDB-lite"/>
    </source>
</evidence>
<evidence type="ECO:0000313" key="2">
    <source>
        <dbReference type="EMBL" id="KAL0182591.1"/>
    </source>
</evidence>
<accession>A0ABD0Q8X1</accession>
<sequence>MDSFDPFSRPEQGDRSLEDHTRLFLALANHTSYLDDTLCLFYDTTCRVLLSEDGPRESFATFAEWVLARNGSLFTIGPEGDLASPTPDPAPSPPSTRCMEHMPKSTETDEPTLHGS</sequence>
<proteinExistence type="predicted"/>
<organism evidence="2 3">
    <name type="scientific">Cirrhinus mrigala</name>
    <name type="common">Mrigala</name>
    <dbReference type="NCBI Taxonomy" id="683832"/>
    <lineage>
        <taxon>Eukaryota</taxon>
        <taxon>Metazoa</taxon>
        <taxon>Chordata</taxon>
        <taxon>Craniata</taxon>
        <taxon>Vertebrata</taxon>
        <taxon>Euteleostomi</taxon>
        <taxon>Actinopterygii</taxon>
        <taxon>Neopterygii</taxon>
        <taxon>Teleostei</taxon>
        <taxon>Ostariophysi</taxon>
        <taxon>Cypriniformes</taxon>
        <taxon>Cyprinidae</taxon>
        <taxon>Labeoninae</taxon>
        <taxon>Labeonini</taxon>
        <taxon>Cirrhinus</taxon>
    </lineage>
</organism>
<feature type="compositionally biased region" description="Basic and acidic residues" evidence="1">
    <location>
        <begin position="98"/>
        <end position="107"/>
    </location>
</feature>
<gene>
    <name evidence="2" type="ORF">M9458_021966</name>
</gene>
<feature type="region of interest" description="Disordered" evidence="1">
    <location>
        <begin position="77"/>
        <end position="116"/>
    </location>
</feature>
<dbReference type="EMBL" id="JAMKFB020000010">
    <property type="protein sequence ID" value="KAL0182591.1"/>
    <property type="molecule type" value="Genomic_DNA"/>
</dbReference>
<keyword evidence="3" id="KW-1185">Reference proteome</keyword>
<dbReference type="Proteomes" id="UP001529510">
    <property type="component" value="Unassembled WGS sequence"/>
</dbReference>
<evidence type="ECO:0000313" key="3">
    <source>
        <dbReference type="Proteomes" id="UP001529510"/>
    </source>
</evidence>